<reference evidence="7 8" key="1">
    <citation type="journal article" date="2010" name="Stand. Genomic Sci.">
        <title>Complete genome sequence of Desulfarculus baarsii type strain (2st14).</title>
        <authorList>
            <person name="Sun H."/>
            <person name="Spring S."/>
            <person name="Lapidus A."/>
            <person name="Davenport K."/>
            <person name="Del Rio T.G."/>
            <person name="Tice H."/>
            <person name="Nolan M."/>
            <person name="Copeland A."/>
            <person name="Cheng J.F."/>
            <person name="Lucas S."/>
            <person name="Tapia R."/>
            <person name="Goodwin L."/>
            <person name="Pitluck S."/>
            <person name="Ivanova N."/>
            <person name="Pagani I."/>
            <person name="Mavromatis K."/>
            <person name="Ovchinnikova G."/>
            <person name="Pati A."/>
            <person name="Chen A."/>
            <person name="Palaniappan K."/>
            <person name="Hauser L."/>
            <person name="Chang Y.J."/>
            <person name="Jeffries C.D."/>
            <person name="Detter J.C."/>
            <person name="Han C."/>
            <person name="Rohde M."/>
            <person name="Brambilla E."/>
            <person name="Goker M."/>
            <person name="Woyke T."/>
            <person name="Bristow J."/>
            <person name="Eisen J.A."/>
            <person name="Markowitz V."/>
            <person name="Hugenholtz P."/>
            <person name="Kyrpides N.C."/>
            <person name="Klenk H.P."/>
            <person name="Land M."/>
        </authorList>
    </citation>
    <scope>NUCLEOTIDE SEQUENCE [LARGE SCALE GENOMIC DNA]</scope>
    <source>
        <strain evidence="8">ATCC 33931 / DSM 2075 / LMG 7858 / VKM B-1802 / 2st14</strain>
    </source>
</reference>
<dbReference type="Pfam" id="PF00037">
    <property type="entry name" value="Fer4"/>
    <property type="match status" value="1"/>
</dbReference>
<dbReference type="SUPFAM" id="SSF52518">
    <property type="entry name" value="Thiamin diphosphate-binding fold (THDP-binding)"/>
    <property type="match status" value="2"/>
</dbReference>
<feature type="domain" description="4Fe-4S ferredoxin-type" evidence="6">
    <location>
        <begin position="608"/>
        <end position="637"/>
    </location>
</feature>
<keyword evidence="5" id="KW-0813">Transport</keyword>
<evidence type="ECO:0000256" key="1">
    <source>
        <dbReference type="ARBA" id="ARBA00022723"/>
    </source>
</evidence>
<keyword evidence="3 5" id="KW-0408">Iron</keyword>
<organism evidence="7 8">
    <name type="scientific">Desulfarculus baarsii (strain ATCC 33931 / DSM 2075 / LMG 7858 / VKM B-1802 / 2st14)</name>
    <dbReference type="NCBI Taxonomy" id="644282"/>
    <lineage>
        <taxon>Bacteria</taxon>
        <taxon>Pseudomonadati</taxon>
        <taxon>Thermodesulfobacteriota</taxon>
        <taxon>Desulfarculia</taxon>
        <taxon>Desulfarculales</taxon>
        <taxon>Desulfarculaceae</taxon>
        <taxon>Desulfarculus</taxon>
    </lineage>
</organism>
<dbReference type="GO" id="GO:0044281">
    <property type="term" value="P:small molecule metabolic process"/>
    <property type="evidence" value="ECO:0007669"/>
    <property type="project" value="UniProtKB-ARBA"/>
</dbReference>
<comment type="function">
    <text evidence="5">Catalyzes the ferredoxin-dependent oxidative decarboxylation of arylpyruvates.</text>
</comment>
<evidence type="ECO:0000256" key="3">
    <source>
        <dbReference type="ARBA" id="ARBA00023004"/>
    </source>
</evidence>
<dbReference type="KEGG" id="dbr:Deba_0886"/>
<dbReference type="InterPro" id="IPR017900">
    <property type="entry name" value="4Fe4S_Fe_S_CS"/>
</dbReference>
<comment type="cofactor">
    <cofactor evidence="5">
        <name>[4Fe-4S] cluster</name>
        <dbReference type="ChEBI" id="CHEBI:49883"/>
    </cofactor>
    <text evidence="5">Binds 2 [4Fe-4S] clusters. In this family the first cluster has a non-standard and varying [4Fe-4S] binding motif CX(2)CX(2)CX(4-5)CP.</text>
</comment>
<dbReference type="PANTHER" id="PTHR43710:SF7">
    <property type="entry name" value="INDOLEPYRUVATE OXIDOREDUCTASE SUBUNIT IORA"/>
    <property type="match status" value="1"/>
</dbReference>
<dbReference type="RefSeq" id="WP_013257710.1">
    <property type="nucleotide sequence ID" value="NC_014365.1"/>
</dbReference>
<dbReference type="InterPro" id="IPR017721">
    <property type="entry name" value="IorA"/>
</dbReference>
<keyword evidence="4 5" id="KW-0411">Iron-sulfur</keyword>
<dbReference type="GO" id="GO:0046872">
    <property type="term" value="F:metal ion binding"/>
    <property type="evidence" value="ECO:0007669"/>
    <property type="project" value="UniProtKB-UniRule"/>
</dbReference>
<dbReference type="OrthoDB" id="9804603at2"/>
<keyword evidence="8" id="KW-1185">Reference proteome</keyword>
<dbReference type="Gene3D" id="3.30.70.20">
    <property type="match status" value="1"/>
</dbReference>
<dbReference type="CDD" id="cd02008">
    <property type="entry name" value="TPP_IOR_alpha"/>
    <property type="match status" value="1"/>
</dbReference>
<evidence type="ECO:0000256" key="4">
    <source>
        <dbReference type="ARBA" id="ARBA00023014"/>
    </source>
</evidence>
<dbReference type="InterPro" id="IPR002880">
    <property type="entry name" value="Pyrv_Fd/Flavodoxin_OxRdtase_N"/>
</dbReference>
<dbReference type="GO" id="GO:0030976">
    <property type="term" value="F:thiamine pyrophosphate binding"/>
    <property type="evidence" value="ECO:0007669"/>
    <property type="project" value="InterPro"/>
</dbReference>
<dbReference type="Pfam" id="PF02775">
    <property type="entry name" value="TPP_enzyme_C"/>
    <property type="match status" value="1"/>
</dbReference>
<dbReference type="SUPFAM" id="SSF54862">
    <property type="entry name" value="4Fe-4S ferredoxins"/>
    <property type="match status" value="1"/>
</dbReference>
<dbReference type="eggNOG" id="COG4231">
    <property type="taxonomic scope" value="Bacteria"/>
</dbReference>
<dbReference type="PANTHER" id="PTHR43710">
    <property type="entry name" value="2-HYDROXYACYL-COA LYASE"/>
    <property type="match status" value="1"/>
</dbReference>
<evidence type="ECO:0000256" key="5">
    <source>
        <dbReference type="PIRNR" id="PIRNR006439"/>
    </source>
</evidence>
<dbReference type="GO" id="GO:0051539">
    <property type="term" value="F:4 iron, 4 sulfur cluster binding"/>
    <property type="evidence" value="ECO:0007669"/>
    <property type="project" value="UniProtKB-UniRule"/>
</dbReference>
<proteinExistence type="predicted"/>
<evidence type="ECO:0000313" key="8">
    <source>
        <dbReference type="Proteomes" id="UP000009047"/>
    </source>
</evidence>
<sequence>MPDLTKLAAGQTVLLQGNEAIARGALEAGVQFAAAYPGNPSSEILQCLADSAQSAGIHAEWSTNEKVALESAAAASFCGLRAMASMKQNGVNVAQDFICNLTISGVGTGGLVLITADDPSGISSTNEQDARFIARLACLPLLEPSTPDECRRMIKFAFELSEAIQNIVVFRSLSRLSHTRGNVAPGPLPGQKRAPHWRTGQNFITMPVMPKHQIMLDKLAKAGQIMAESPFNPYDGPARPELVIIASGSSWLYASEARQAMGLEDRVGLQKLGGTWPLPEALLLERLAASPAVLFAEEIDPIIEDQVMALYARHAAELGPKRFFGKASGHTPMIGELSPGRLAQAVGRILDLATPTVAPDYLERARQAAARLVPPREFGFCPGCPHRASFWSIKQVLAADGRDGLVSGDIGCYTLGALSTGYRRVNSVHCMGSGLGVGSGLGQLGPQGFDQPVLTVVGDSTFFHSGLPGLINARWNGADFLLCILDNAATAMTGFQPHPATGQTATGRPGGQISLESVLDGLGVPYRITDPYDLAATQQTIYDALLDKGGARALILRRACALVQNKRGGHPYVMSVDQSVCRGEECGCNRFCSRVFRCPGLIFDEAAGKARIDEVVCAGCGVCAQICPAGAIKAELKDQSRKEAAA</sequence>
<dbReference type="Proteomes" id="UP000009047">
    <property type="component" value="Chromosome"/>
</dbReference>
<dbReference type="PROSITE" id="PS51379">
    <property type="entry name" value="4FE4S_FER_2"/>
    <property type="match status" value="1"/>
</dbReference>
<dbReference type="STRING" id="644282.Deba_0886"/>
<dbReference type="FunFam" id="3.40.50.970:FF:000039">
    <property type="entry name" value="Indolepyruvate oxidoreductase subunit IorA"/>
    <property type="match status" value="1"/>
</dbReference>
<dbReference type="AlphaFoldDB" id="E1QFC0"/>
<evidence type="ECO:0000256" key="2">
    <source>
        <dbReference type="ARBA" id="ARBA00023002"/>
    </source>
</evidence>
<keyword evidence="2 5" id="KW-0560">Oxidoreductase</keyword>
<dbReference type="EC" id="1.2.7.8" evidence="5"/>
<dbReference type="CDD" id="cd07034">
    <property type="entry name" value="TPP_PYR_PFOR_IOR-alpha_like"/>
    <property type="match status" value="1"/>
</dbReference>
<dbReference type="GO" id="GO:0043805">
    <property type="term" value="F:indolepyruvate ferredoxin oxidoreductase activity"/>
    <property type="evidence" value="ECO:0007669"/>
    <property type="project" value="UniProtKB-UniRule"/>
</dbReference>
<keyword evidence="5" id="KW-0249">Electron transport</keyword>
<dbReference type="InterPro" id="IPR011766">
    <property type="entry name" value="TPP_enzyme_TPP-bd"/>
</dbReference>
<dbReference type="HOGENOM" id="CLU_017727_0_0_7"/>
<evidence type="ECO:0000313" key="7">
    <source>
        <dbReference type="EMBL" id="ADK84256.1"/>
    </source>
</evidence>
<accession>E1QFC0</accession>
<gene>
    <name evidence="7" type="ordered locus">Deba_0886</name>
</gene>
<dbReference type="Pfam" id="PF01855">
    <property type="entry name" value="POR_N"/>
    <property type="match status" value="1"/>
</dbReference>
<keyword evidence="1 5" id="KW-0479">Metal-binding</keyword>
<dbReference type="InterPro" id="IPR017896">
    <property type="entry name" value="4Fe4S_Fe-S-bd"/>
</dbReference>
<keyword evidence="5" id="KW-0004">4Fe-4S</keyword>
<dbReference type="Gene3D" id="3.40.50.970">
    <property type="match status" value="2"/>
</dbReference>
<comment type="catalytic activity">
    <reaction evidence="5">
        <text>indole-3-pyruvate + 2 oxidized [2Fe-2S]-[ferredoxin] + CoA = (indol-3-yl)acetyl-CoA + 2 reduced [2Fe-2S]-[ferredoxin] + CO2 + H(+)</text>
        <dbReference type="Rhea" id="RHEA:12645"/>
        <dbReference type="Rhea" id="RHEA-COMP:10000"/>
        <dbReference type="Rhea" id="RHEA-COMP:10001"/>
        <dbReference type="ChEBI" id="CHEBI:15378"/>
        <dbReference type="ChEBI" id="CHEBI:16526"/>
        <dbReference type="ChEBI" id="CHEBI:17640"/>
        <dbReference type="ChEBI" id="CHEBI:33737"/>
        <dbReference type="ChEBI" id="CHEBI:33738"/>
        <dbReference type="ChEBI" id="CHEBI:57271"/>
        <dbReference type="ChEBI" id="CHEBI:57287"/>
        <dbReference type="EC" id="1.2.7.8"/>
    </reaction>
</comment>
<dbReference type="InterPro" id="IPR029061">
    <property type="entry name" value="THDP-binding"/>
</dbReference>
<dbReference type="InterPro" id="IPR045025">
    <property type="entry name" value="HACL1-like"/>
</dbReference>
<dbReference type="PROSITE" id="PS00198">
    <property type="entry name" value="4FE4S_FER_1"/>
    <property type="match status" value="1"/>
</dbReference>
<dbReference type="EMBL" id="CP002085">
    <property type="protein sequence ID" value="ADK84256.1"/>
    <property type="molecule type" value="Genomic_DNA"/>
</dbReference>
<name>E1QFC0_DESB2</name>
<evidence type="ECO:0000259" key="6">
    <source>
        <dbReference type="PROSITE" id="PS51379"/>
    </source>
</evidence>
<dbReference type="PIRSF" id="PIRSF006439">
    <property type="entry name" value="Indolepyruvate_ferr_oxidored"/>
    <property type="match status" value="1"/>
</dbReference>
<protein>
    <recommendedName>
        <fullName evidence="5">Indolepyruvate oxidoreductase subunit IorA</fullName>
        <shortName evidence="5">IOR</shortName>
        <ecNumber evidence="5">1.2.7.8</ecNumber>
    </recommendedName>
    <alternativeName>
        <fullName evidence="5">Indolepyruvate ferredoxin oxidoreductase subunit alpha</fullName>
    </alternativeName>
</protein>